<dbReference type="InterPro" id="IPR036291">
    <property type="entry name" value="NAD(P)-bd_dom_sf"/>
</dbReference>
<reference evidence="7 8" key="1">
    <citation type="submission" date="2018-09" db="EMBL/GenBank/DDBJ databases">
        <title>Genomic Encyclopedia of Archaeal and Bacterial Type Strains, Phase II (KMG-II): from individual species to whole genera.</title>
        <authorList>
            <person name="Goeker M."/>
        </authorList>
    </citation>
    <scope>NUCLEOTIDE SEQUENCE [LARGE SCALE GENOMIC DNA]</scope>
    <source>
        <strain evidence="7 8">DSM 21950</strain>
    </source>
</reference>
<dbReference type="EMBL" id="RAPQ01000008">
    <property type="protein sequence ID" value="RKE03223.1"/>
    <property type="molecule type" value="Genomic_DNA"/>
</dbReference>
<dbReference type="Gene3D" id="3.40.50.720">
    <property type="entry name" value="NAD(P)-binding Rossmann-like Domain"/>
    <property type="match status" value="2"/>
</dbReference>
<evidence type="ECO:0000256" key="1">
    <source>
        <dbReference type="ARBA" id="ARBA00005854"/>
    </source>
</evidence>
<dbReference type="SUPFAM" id="SSF52283">
    <property type="entry name" value="Formate/glycerate dehydrogenase catalytic domain-like"/>
    <property type="match status" value="1"/>
</dbReference>
<dbReference type="InterPro" id="IPR006139">
    <property type="entry name" value="D-isomer_2_OHA_DH_cat_dom"/>
</dbReference>
<evidence type="ECO:0000256" key="3">
    <source>
        <dbReference type="ARBA" id="ARBA00023027"/>
    </source>
</evidence>
<dbReference type="InterPro" id="IPR029753">
    <property type="entry name" value="D-isomer_DH_CS"/>
</dbReference>
<dbReference type="OrthoDB" id="9777288at2"/>
<dbReference type="FunFam" id="3.40.50.720:FF:000203">
    <property type="entry name" value="D-3-phosphoglycerate dehydrogenase (SerA)"/>
    <property type="match status" value="1"/>
</dbReference>
<keyword evidence="2 4" id="KW-0560">Oxidoreductase</keyword>
<feature type="domain" description="D-isomer specific 2-hydroxyacid dehydrogenase NAD-binding" evidence="6">
    <location>
        <begin position="112"/>
        <end position="283"/>
    </location>
</feature>
<dbReference type="PANTHER" id="PTHR43761">
    <property type="entry name" value="D-ISOMER SPECIFIC 2-HYDROXYACID DEHYDROGENASE FAMILY PROTEIN (AFU_ORTHOLOGUE AFUA_1G13630)"/>
    <property type="match status" value="1"/>
</dbReference>
<dbReference type="RefSeq" id="WP_120238139.1">
    <property type="nucleotide sequence ID" value="NZ_RAPQ01000008.1"/>
</dbReference>
<protein>
    <submittedName>
        <fullName evidence="7">D-3-phosphoglycerate dehydrogenase</fullName>
    </submittedName>
</protein>
<name>A0A419X658_9BACT</name>
<dbReference type="AlphaFoldDB" id="A0A419X658"/>
<keyword evidence="8" id="KW-1185">Reference proteome</keyword>
<dbReference type="Proteomes" id="UP000284531">
    <property type="component" value="Unassembled WGS sequence"/>
</dbReference>
<proteinExistence type="inferred from homology"/>
<organism evidence="7 8">
    <name type="scientific">Marinifilum flexuosum</name>
    <dbReference type="NCBI Taxonomy" id="1117708"/>
    <lineage>
        <taxon>Bacteria</taxon>
        <taxon>Pseudomonadati</taxon>
        <taxon>Bacteroidota</taxon>
        <taxon>Bacteroidia</taxon>
        <taxon>Marinilabiliales</taxon>
        <taxon>Marinifilaceae</taxon>
    </lineage>
</organism>
<dbReference type="Pfam" id="PF00389">
    <property type="entry name" value="2-Hacid_dh"/>
    <property type="match status" value="1"/>
</dbReference>
<evidence type="ECO:0000313" key="7">
    <source>
        <dbReference type="EMBL" id="RKE03223.1"/>
    </source>
</evidence>
<gene>
    <name evidence="7" type="ORF">BXY64_0215</name>
</gene>
<evidence type="ECO:0000259" key="6">
    <source>
        <dbReference type="Pfam" id="PF02826"/>
    </source>
</evidence>
<dbReference type="PANTHER" id="PTHR43761:SF1">
    <property type="entry name" value="D-ISOMER SPECIFIC 2-HYDROXYACID DEHYDROGENASE CATALYTIC DOMAIN-CONTAINING PROTEIN-RELATED"/>
    <property type="match status" value="1"/>
</dbReference>
<evidence type="ECO:0000313" key="8">
    <source>
        <dbReference type="Proteomes" id="UP000284531"/>
    </source>
</evidence>
<dbReference type="InterPro" id="IPR006140">
    <property type="entry name" value="D-isomer_DH_NAD-bd"/>
</dbReference>
<dbReference type="PROSITE" id="PS00670">
    <property type="entry name" value="D_2_HYDROXYACID_DH_2"/>
    <property type="match status" value="1"/>
</dbReference>
<dbReference type="InterPro" id="IPR050418">
    <property type="entry name" value="D-iso_2-hydroxyacid_DH_PdxB"/>
</dbReference>
<evidence type="ECO:0000259" key="5">
    <source>
        <dbReference type="Pfam" id="PF00389"/>
    </source>
</evidence>
<dbReference type="SUPFAM" id="SSF51735">
    <property type="entry name" value="NAD(P)-binding Rossmann-fold domains"/>
    <property type="match status" value="1"/>
</dbReference>
<dbReference type="GO" id="GO:0051287">
    <property type="term" value="F:NAD binding"/>
    <property type="evidence" value="ECO:0007669"/>
    <property type="project" value="InterPro"/>
</dbReference>
<evidence type="ECO:0000256" key="4">
    <source>
        <dbReference type="RuleBase" id="RU003719"/>
    </source>
</evidence>
<evidence type="ECO:0000256" key="2">
    <source>
        <dbReference type="ARBA" id="ARBA00023002"/>
    </source>
</evidence>
<comment type="caution">
    <text evidence="7">The sequence shown here is derived from an EMBL/GenBank/DDBJ whole genome shotgun (WGS) entry which is preliminary data.</text>
</comment>
<feature type="domain" description="D-isomer specific 2-hydroxyacid dehydrogenase catalytic" evidence="5">
    <location>
        <begin position="22"/>
        <end position="313"/>
    </location>
</feature>
<keyword evidence="3" id="KW-0520">NAD</keyword>
<accession>A0A419X658</accession>
<comment type="similarity">
    <text evidence="1 4">Belongs to the D-isomer specific 2-hydroxyacid dehydrogenase family.</text>
</comment>
<dbReference type="GO" id="GO:0016616">
    <property type="term" value="F:oxidoreductase activity, acting on the CH-OH group of donors, NAD or NADP as acceptor"/>
    <property type="evidence" value="ECO:0007669"/>
    <property type="project" value="InterPro"/>
</dbReference>
<dbReference type="Pfam" id="PF02826">
    <property type="entry name" value="2-Hacid_dh_C"/>
    <property type="match status" value="1"/>
</dbReference>
<sequence>MKFTILEPIGMTACKYGQLKKEFEELGHELVFFGDRNEDEQELIKRAEGADAIVVSNIPITKNFIDACPNLSMISVAFTGVDHIDMQACNERNILVSNAAGFSNESVAELAIGMILSVYRKIVGGDAMTRFGGDRGGFLGTELNGKTLGIIGAGEIGLRVAEIAKVFNCNVLAYSRSEKSVEGVKFVDKETLLKESDIVSLHVPLTSETKGLMGKDEFKLMKPEAILINTARGPVVDSDALCWALDEHEIAGAAVDVYEKEPPLDKEHILFTAPNLIMLPHIAYATNESFEKRIDIVMDNIKLWLQGKPRNIMN</sequence>